<evidence type="ECO:0000256" key="1">
    <source>
        <dbReference type="ARBA" id="ARBA00023002"/>
    </source>
</evidence>
<sequence>MDTIRSGALPGTIMNERLKVAGINFDHFHMGDLLRMAFEHRDVDLVGICDEDPGRMREARQAFEIPEENVFTDHAQLLETAQPDLVILCPAASTHGEWVERVAPYGCHILVEKPFAASLAEADRMIAACEASGSRLAINWPLAWMPCHRTAKRYVDEGHIGDLLEVHYHGGNRGPLFHGADKVERTPEEIAQEKSESWFYKKSQGGGSLLDYLGYGTTLGTWFMNGRRPLEVTTMVDASVGLEVDEHSITIAKYASGLSKFETRWGLYTDPWTHQPHPKTGFVLVGTRGTIASRDYSTRIHWQNEWCPAGEWEDTDTLAPPYQNPVQYMVHAICNDEPIEGPLSVEISRIGQQIVDSAVLSANEGKTVALVE</sequence>
<protein>
    <submittedName>
        <fullName evidence="4">Glucose--fructose oxidoreductase</fullName>
        <ecNumber evidence="4">1.1.99.28</ecNumber>
    </submittedName>
</protein>
<proteinExistence type="predicted"/>
<evidence type="ECO:0000313" key="4">
    <source>
        <dbReference type="EMBL" id="TWT75325.1"/>
    </source>
</evidence>
<evidence type="ECO:0000259" key="3">
    <source>
        <dbReference type="Pfam" id="PF22725"/>
    </source>
</evidence>
<organism evidence="4 5">
    <name type="scientific">Allorhodopirellula solitaria</name>
    <dbReference type="NCBI Taxonomy" id="2527987"/>
    <lineage>
        <taxon>Bacteria</taxon>
        <taxon>Pseudomonadati</taxon>
        <taxon>Planctomycetota</taxon>
        <taxon>Planctomycetia</taxon>
        <taxon>Pirellulales</taxon>
        <taxon>Pirellulaceae</taxon>
        <taxon>Allorhodopirellula</taxon>
    </lineage>
</organism>
<dbReference type="EMBL" id="SJPK01000001">
    <property type="protein sequence ID" value="TWT75325.1"/>
    <property type="molecule type" value="Genomic_DNA"/>
</dbReference>
<evidence type="ECO:0000259" key="2">
    <source>
        <dbReference type="Pfam" id="PF01408"/>
    </source>
</evidence>
<feature type="domain" description="Gfo/Idh/MocA-like oxidoreductase N-terminal" evidence="2">
    <location>
        <begin position="39"/>
        <end position="138"/>
    </location>
</feature>
<dbReference type="InterPro" id="IPR036291">
    <property type="entry name" value="NAD(P)-bd_dom_sf"/>
</dbReference>
<dbReference type="Pfam" id="PF22725">
    <property type="entry name" value="GFO_IDH_MocA_C3"/>
    <property type="match status" value="1"/>
</dbReference>
<dbReference type="SUPFAM" id="SSF51735">
    <property type="entry name" value="NAD(P)-binding Rossmann-fold domains"/>
    <property type="match status" value="1"/>
</dbReference>
<dbReference type="InterPro" id="IPR000683">
    <property type="entry name" value="Gfo/Idh/MocA-like_OxRdtase_N"/>
</dbReference>
<feature type="domain" description="GFO/IDH/MocA-like oxidoreductase" evidence="3">
    <location>
        <begin position="148"/>
        <end position="291"/>
    </location>
</feature>
<dbReference type="AlphaFoldDB" id="A0A5C5YK89"/>
<dbReference type="InterPro" id="IPR055170">
    <property type="entry name" value="GFO_IDH_MocA-like_dom"/>
</dbReference>
<dbReference type="SUPFAM" id="SSF55347">
    <property type="entry name" value="Glyceraldehyde-3-phosphate dehydrogenase-like, C-terminal domain"/>
    <property type="match status" value="1"/>
</dbReference>
<name>A0A5C5YK89_9BACT</name>
<dbReference type="Proteomes" id="UP000318053">
    <property type="component" value="Unassembled WGS sequence"/>
</dbReference>
<dbReference type="InterPro" id="IPR050463">
    <property type="entry name" value="Gfo/Idh/MocA_oxidrdct_glycsds"/>
</dbReference>
<dbReference type="EC" id="1.1.99.28" evidence="4"/>
<keyword evidence="1 4" id="KW-0560">Oxidoreductase</keyword>
<dbReference type="Gene3D" id="3.40.50.720">
    <property type="entry name" value="NAD(P)-binding Rossmann-like Domain"/>
    <property type="match status" value="1"/>
</dbReference>
<dbReference type="GO" id="GO:0000166">
    <property type="term" value="F:nucleotide binding"/>
    <property type="evidence" value="ECO:0007669"/>
    <property type="project" value="InterPro"/>
</dbReference>
<dbReference type="PANTHER" id="PTHR43818:SF11">
    <property type="entry name" value="BCDNA.GH03377"/>
    <property type="match status" value="1"/>
</dbReference>
<reference evidence="4 5" key="1">
    <citation type="submission" date="2019-02" db="EMBL/GenBank/DDBJ databases">
        <title>Deep-cultivation of Planctomycetes and their phenomic and genomic characterization uncovers novel biology.</title>
        <authorList>
            <person name="Wiegand S."/>
            <person name="Jogler M."/>
            <person name="Boedeker C."/>
            <person name="Pinto D."/>
            <person name="Vollmers J."/>
            <person name="Rivas-Marin E."/>
            <person name="Kohn T."/>
            <person name="Peeters S.H."/>
            <person name="Heuer A."/>
            <person name="Rast P."/>
            <person name="Oberbeckmann S."/>
            <person name="Bunk B."/>
            <person name="Jeske O."/>
            <person name="Meyerdierks A."/>
            <person name="Storesund J.E."/>
            <person name="Kallscheuer N."/>
            <person name="Luecker S."/>
            <person name="Lage O.M."/>
            <person name="Pohl T."/>
            <person name="Merkel B.J."/>
            <person name="Hornburger P."/>
            <person name="Mueller R.-W."/>
            <person name="Bruemmer F."/>
            <person name="Labrenz M."/>
            <person name="Spormann A.M."/>
            <person name="Op Den Camp H."/>
            <person name="Overmann J."/>
            <person name="Amann R."/>
            <person name="Jetten M.S.M."/>
            <person name="Mascher T."/>
            <person name="Medema M.H."/>
            <person name="Devos D.P."/>
            <person name="Kaster A.-K."/>
            <person name="Ovreas L."/>
            <person name="Rohde M."/>
            <person name="Galperin M.Y."/>
            <person name="Jogler C."/>
        </authorList>
    </citation>
    <scope>NUCLEOTIDE SEQUENCE [LARGE SCALE GENOMIC DNA]</scope>
    <source>
        <strain evidence="4 5">CA85</strain>
    </source>
</reference>
<evidence type="ECO:0000313" key="5">
    <source>
        <dbReference type="Proteomes" id="UP000318053"/>
    </source>
</evidence>
<comment type="caution">
    <text evidence="4">The sequence shown here is derived from an EMBL/GenBank/DDBJ whole genome shotgun (WGS) entry which is preliminary data.</text>
</comment>
<accession>A0A5C5YK89</accession>
<dbReference type="Gene3D" id="3.30.360.10">
    <property type="entry name" value="Dihydrodipicolinate Reductase, domain 2"/>
    <property type="match status" value="1"/>
</dbReference>
<keyword evidence="5" id="KW-1185">Reference proteome</keyword>
<dbReference type="PANTHER" id="PTHR43818">
    <property type="entry name" value="BCDNA.GH03377"/>
    <property type="match status" value="1"/>
</dbReference>
<dbReference type="GO" id="GO:0047061">
    <property type="term" value="F:glucose-fructose oxidoreductase activity"/>
    <property type="evidence" value="ECO:0007669"/>
    <property type="project" value="UniProtKB-EC"/>
</dbReference>
<gene>
    <name evidence="4" type="primary">gfo_2</name>
    <name evidence="4" type="ORF">CA85_06160</name>
</gene>
<dbReference type="Pfam" id="PF01408">
    <property type="entry name" value="GFO_IDH_MocA"/>
    <property type="match status" value="1"/>
</dbReference>